<protein>
    <submittedName>
        <fullName evidence="2">Kinase-like protein</fullName>
    </submittedName>
</protein>
<dbReference type="InterPro" id="IPR008266">
    <property type="entry name" value="Tyr_kinase_AS"/>
</dbReference>
<accession>A0A5C3MQ93</accession>
<dbReference type="Pfam" id="PF07714">
    <property type="entry name" value="PK_Tyr_Ser-Thr"/>
    <property type="match status" value="1"/>
</dbReference>
<dbReference type="PROSITE" id="PS50011">
    <property type="entry name" value="PROTEIN_KINASE_DOM"/>
    <property type="match status" value="1"/>
</dbReference>
<dbReference type="Gene3D" id="1.10.510.10">
    <property type="entry name" value="Transferase(Phosphotransferase) domain 1"/>
    <property type="match status" value="1"/>
</dbReference>
<keyword evidence="2" id="KW-0418">Kinase</keyword>
<dbReference type="STRING" id="5364.A0A5C3MQ93"/>
<dbReference type="Proteomes" id="UP000305948">
    <property type="component" value="Unassembled WGS sequence"/>
</dbReference>
<dbReference type="PIRSF" id="PIRSF000654">
    <property type="entry name" value="Integrin-linked_kinase"/>
    <property type="match status" value="1"/>
</dbReference>
<dbReference type="GO" id="GO:0005524">
    <property type="term" value="F:ATP binding"/>
    <property type="evidence" value="ECO:0007669"/>
    <property type="project" value="InterPro"/>
</dbReference>
<dbReference type="PANTHER" id="PTHR44329">
    <property type="entry name" value="SERINE/THREONINE-PROTEIN KINASE TNNI3K-RELATED"/>
    <property type="match status" value="1"/>
</dbReference>
<dbReference type="InterPro" id="IPR051681">
    <property type="entry name" value="Ser/Thr_Kinases-Pseudokinases"/>
</dbReference>
<dbReference type="GO" id="GO:0004674">
    <property type="term" value="F:protein serine/threonine kinase activity"/>
    <property type="evidence" value="ECO:0007669"/>
    <property type="project" value="TreeGrafter"/>
</dbReference>
<evidence type="ECO:0000313" key="3">
    <source>
        <dbReference type="Proteomes" id="UP000305948"/>
    </source>
</evidence>
<dbReference type="SUPFAM" id="SSF56112">
    <property type="entry name" value="Protein kinase-like (PK-like)"/>
    <property type="match status" value="1"/>
</dbReference>
<evidence type="ECO:0000313" key="2">
    <source>
        <dbReference type="EMBL" id="TFK46516.1"/>
    </source>
</evidence>
<proteinExistence type="predicted"/>
<dbReference type="InterPro" id="IPR000719">
    <property type="entry name" value="Prot_kinase_dom"/>
</dbReference>
<reference evidence="2 3" key="1">
    <citation type="journal article" date="2019" name="Nat. Ecol. Evol.">
        <title>Megaphylogeny resolves global patterns of mushroom evolution.</title>
        <authorList>
            <person name="Varga T."/>
            <person name="Krizsan K."/>
            <person name="Foldi C."/>
            <person name="Dima B."/>
            <person name="Sanchez-Garcia M."/>
            <person name="Sanchez-Ramirez S."/>
            <person name="Szollosi G.J."/>
            <person name="Szarkandi J.G."/>
            <person name="Papp V."/>
            <person name="Albert L."/>
            <person name="Andreopoulos W."/>
            <person name="Angelini C."/>
            <person name="Antonin V."/>
            <person name="Barry K.W."/>
            <person name="Bougher N.L."/>
            <person name="Buchanan P."/>
            <person name="Buyck B."/>
            <person name="Bense V."/>
            <person name="Catcheside P."/>
            <person name="Chovatia M."/>
            <person name="Cooper J."/>
            <person name="Damon W."/>
            <person name="Desjardin D."/>
            <person name="Finy P."/>
            <person name="Geml J."/>
            <person name="Haridas S."/>
            <person name="Hughes K."/>
            <person name="Justo A."/>
            <person name="Karasinski D."/>
            <person name="Kautmanova I."/>
            <person name="Kiss B."/>
            <person name="Kocsube S."/>
            <person name="Kotiranta H."/>
            <person name="LaButti K.M."/>
            <person name="Lechner B.E."/>
            <person name="Liimatainen K."/>
            <person name="Lipzen A."/>
            <person name="Lukacs Z."/>
            <person name="Mihaltcheva S."/>
            <person name="Morgado L.N."/>
            <person name="Niskanen T."/>
            <person name="Noordeloos M.E."/>
            <person name="Ohm R.A."/>
            <person name="Ortiz-Santana B."/>
            <person name="Ovrebo C."/>
            <person name="Racz N."/>
            <person name="Riley R."/>
            <person name="Savchenko A."/>
            <person name="Shiryaev A."/>
            <person name="Soop K."/>
            <person name="Spirin V."/>
            <person name="Szebenyi C."/>
            <person name="Tomsovsky M."/>
            <person name="Tulloss R.E."/>
            <person name="Uehling J."/>
            <person name="Grigoriev I.V."/>
            <person name="Vagvolgyi C."/>
            <person name="Papp T."/>
            <person name="Martin F.M."/>
            <person name="Miettinen O."/>
            <person name="Hibbett D.S."/>
            <person name="Nagy L.G."/>
        </authorList>
    </citation>
    <scope>NUCLEOTIDE SEQUENCE [LARGE SCALE GENOMIC DNA]</scope>
    <source>
        <strain evidence="2 3">OMC1185</strain>
    </source>
</reference>
<dbReference type="EMBL" id="ML213529">
    <property type="protein sequence ID" value="TFK46516.1"/>
    <property type="molecule type" value="Genomic_DNA"/>
</dbReference>
<evidence type="ECO:0000259" key="1">
    <source>
        <dbReference type="PROSITE" id="PS50011"/>
    </source>
</evidence>
<dbReference type="InterPro" id="IPR011009">
    <property type="entry name" value="Kinase-like_dom_sf"/>
</dbReference>
<dbReference type="PROSITE" id="PS00109">
    <property type="entry name" value="PROTEIN_KINASE_TYR"/>
    <property type="match status" value="1"/>
</dbReference>
<sequence length="273" mass="30422">MGKFASFAGGFADVHKGNWNGTSVAVKRLRFYSDDSPEKRQKLIKTLFREALIWCTLGHRNILPLVGVCVGDVISPPLMVSPWMENGNIVRYTTSKKASQSMIDAMLREVATGLEYLHARGFVHGDIRGANILVDQDLHPCIADFGLAHLSDMSHSNNGSGSARWMAPELHDPRTFGLEHSVRTRQSDVFAFGMLCLEVSSGLAPFSNLRTDGAAFLAIIRGERPKRPVEGSRKMSDALWMWATSCWRHYPGMRLSMKELLEGTVRDHEYGTL</sequence>
<feature type="domain" description="Protein kinase" evidence="1">
    <location>
        <begin position="1"/>
        <end position="271"/>
    </location>
</feature>
<name>A0A5C3MQ93_9AGAM</name>
<keyword evidence="3" id="KW-1185">Reference proteome</keyword>
<gene>
    <name evidence="2" type="ORF">OE88DRAFT_1638258</name>
</gene>
<dbReference type="InterPro" id="IPR001245">
    <property type="entry name" value="Ser-Thr/Tyr_kinase_cat_dom"/>
</dbReference>
<dbReference type="AlphaFoldDB" id="A0A5C3MQ93"/>
<dbReference type="OrthoDB" id="4062651at2759"/>
<keyword evidence="2" id="KW-0808">Transferase</keyword>
<organism evidence="2 3">
    <name type="scientific">Heliocybe sulcata</name>
    <dbReference type="NCBI Taxonomy" id="5364"/>
    <lineage>
        <taxon>Eukaryota</taxon>
        <taxon>Fungi</taxon>
        <taxon>Dikarya</taxon>
        <taxon>Basidiomycota</taxon>
        <taxon>Agaricomycotina</taxon>
        <taxon>Agaricomycetes</taxon>
        <taxon>Gloeophyllales</taxon>
        <taxon>Gloeophyllaceae</taxon>
        <taxon>Heliocybe</taxon>
    </lineage>
</organism>